<dbReference type="InterPro" id="IPR044814">
    <property type="entry name" value="Terpene_cyclase_plant_C1"/>
</dbReference>
<feature type="domain" description="Terpene synthase metal-binding" evidence="8">
    <location>
        <begin position="260"/>
        <end position="499"/>
    </location>
</feature>
<dbReference type="Gene3D" id="1.10.600.10">
    <property type="entry name" value="Farnesyl Diphosphate Synthase"/>
    <property type="match status" value="1"/>
</dbReference>
<dbReference type="SUPFAM" id="SSF48576">
    <property type="entry name" value="Terpenoid synthases"/>
    <property type="match status" value="1"/>
</dbReference>
<gene>
    <name evidence="9" type="ORF">P3X46_027114</name>
</gene>
<dbReference type="Gene3D" id="1.50.10.130">
    <property type="entry name" value="Terpene synthase, N-terminal domain"/>
    <property type="match status" value="1"/>
</dbReference>
<dbReference type="InterPro" id="IPR050148">
    <property type="entry name" value="Terpene_synthase-like"/>
</dbReference>
<evidence type="ECO:0000259" key="7">
    <source>
        <dbReference type="Pfam" id="PF01397"/>
    </source>
</evidence>
<proteinExistence type="inferred from homology"/>
<evidence type="ECO:0000256" key="6">
    <source>
        <dbReference type="SAM" id="MobiDB-lite"/>
    </source>
</evidence>
<dbReference type="SFLD" id="SFLDS00005">
    <property type="entry name" value="Isoprenoid_Synthase_Type_I"/>
    <property type="match status" value="1"/>
</dbReference>
<organism evidence="9 10">
    <name type="scientific">Hevea brasiliensis</name>
    <name type="common">Para rubber tree</name>
    <name type="synonym">Siphonia brasiliensis</name>
    <dbReference type="NCBI Taxonomy" id="3981"/>
    <lineage>
        <taxon>Eukaryota</taxon>
        <taxon>Viridiplantae</taxon>
        <taxon>Streptophyta</taxon>
        <taxon>Embryophyta</taxon>
        <taxon>Tracheophyta</taxon>
        <taxon>Spermatophyta</taxon>
        <taxon>Magnoliopsida</taxon>
        <taxon>eudicotyledons</taxon>
        <taxon>Gunneridae</taxon>
        <taxon>Pentapetalae</taxon>
        <taxon>rosids</taxon>
        <taxon>fabids</taxon>
        <taxon>Malpighiales</taxon>
        <taxon>Euphorbiaceae</taxon>
        <taxon>Crotonoideae</taxon>
        <taxon>Micrandreae</taxon>
        <taxon>Hevea</taxon>
    </lineage>
</organism>
<protein>
    <submittedName>
        <fullName evidence="9">Uncharacterized protein</fullName>
    </submittedName>
</protein>
<dbReference type="Proteomes" id="UP001174677">
    <property type="component" value="Chromosome 15"/>
</dbReference>
<dbReference type="SUPFAM" id="SSF48239">
    <property type="entry name" value="Terpenoid cyclases/Protein prenyltransferases"/>
    <property type="match status" value="1"/>
</dbReference>
<dbReference type="SFLD" id="SFLDG01019">
    <property type="entry name" value="Terpene_Cyclase_Like_1_C_Termi"/>
    <property type="match status" value="1"/>
</dbReference>
<dbReference type="InterPro" id="IPR036965">
    <property type="entry name" value="Terpene_synth_N_sf"/>
</dbReference>
<sequence>MSIQVSAVASVSTPPSKPTEIERRSAGYHPSIWGDHFLSYHSHYLETKDEIDEPHKKLKEEVKSMLMINGDKLSQKLDLIDAIQRLGVSYHFESEIDEILKEMSSESDDDNDDLYAIALKFRLVRQQGYNMSCDVFNKFKDSQGNFKDSLVNDHRGMLCFYEATHLRLHGEDILDEALAFTTAHLESMVSQSSPLAAQITHALKRPIRKGLPRLEARHYFSIYEEEASCNKILLSFAKLDFNILQKQHQKELSDIAKWWKELDFANKLPFARDRVVECYFWIMGVYFEPEYFLARRILTKVIAMTSVIDDIYDVFGTPQELELFTAAIERWDISAIDQLPEYMKEFYKAFLDVYTEIEENMIKQGRLYRFYYAKEAMKKQVRAYFIESKWFHQKYIPTMEEYMSIALVTSAYAMLETTSLLAMGDIVTEDSFDWLFTEPKMVTASAIIGRLMDDIVSHKFEQKRGHVASSIECYMKQHGATEEEAVQEFQKQIVSAWKDINEECLYPTSVPMPVLTRILNFSRVIDVVYKDEDGYTHAEDVLKDYVSTLLINPVIT</sequence>
<keyword evidence="4" id="KW-0460">Magnesium</keyword>
<comment type="similarity">
    <text evidence="2">Belongs to the terpene synthase family.</text>
</comment>
<evidence type="ECO:0000259" key="8">
    <source>
        <dbReference type="Pfam" id="PF03936"/>
    </source>
</evidence>
<dbReference type="InterPro" id="IPR034741">
    <property type="entry name" value="Terpene_cyclase-like_1_C"/>
</dbReference>
<evidence type="ECO:0000256" key="1">
    <source>
        <dbReference type="ARBA" id="ARBA00001946"/>
    </source>
</evidence>
<dbReference type="InterPro" id="IPR005630">
    <property type="entry name" value="Terpene_synthase_metal-bd"/>
</dbReference>
<evidence type="ECO:0000256" key="4">
    <source>
        <dbReference type="ARBA" id="ARBA00022842"/>
    </source>
</evidence>
<dbReference type="Pfam" id="PF03936">
    <property type="entry name" value="Terpene_synth_C"/>
    <property type="match status" value="1"/>
</dbReference>
<dbReference type="InterPro" id="IPR001906">
    <property type="entry name" value="Terpene_synth_N"/>
</dbReference>
<dbReference type="PANTHER" id="PTHR31225">
    <property type="entry name" value="OS04G0344100 PROTEIN-RELATED"/>
    <property type="match status" value="1"/>
</dbReference>
<dbReference type="InterPro" id="IPR008930">
    <property type="entry name" value="Terpenoid_cyclase/PrenylTrfase"/>
</dbReference>
<dbReference type="CDD" id="cd00684">
    <property type="entry name" value="Terpene_cyclase_plant_C1"/>
    <property type="match status" value="1"/>
</dbReference>
<name>A0ABQ9L094_HEVBR</name>
<feature type="domain" description="Terpene synthase N-terminal" evidence="7">
    <location>
        <begin position="32"/>
        <end position="203"/>
    </location>
</feature>
<dbReference type="Pfam" id="PF01397">
    <property type="entry name" value="Terpene_synth"/>
    <property type="match status" value="1"/>
</dbReference>
<dbReference type="InterPro" id="IPR008949">
    <property type="entry name" value="Isoprenoid_synthase_dom_sf"/>
</dbReference>
<evidence type="ECO:0000313" key="10">
    <source>
        <dbReference type="Proteomes" id="UP001174677"/>
    </source>
</evidence>
<dbReference type="EMBL" id="JARPOI010000015">
    <property type="protein sequence ID" value="KAJ9153696.1"/>
    <property type="molecule type" value="Genomic_DNA"/>
</dbReference>
<keyword evidence="5" id="KW-0456">Lyase</keyword>
<comment type="caution">
    <text evidence="9">The sequence shown here is derived from an EMBL/GenBank/DDBJ whole genome shotgun (WGS) entry which is preliminary data.</text>
</comment>
<dbReference type="PANTHER" id="PTHR31225:SF221">
    <property type="entry name" value="(-)-GERMACRENE D SYNTHASE"/>
    <property type="match status" value="1"/>
</dbReference>
<evidence type="ECO:0000256" key="2">
    <source>
        <dbReference type="ARBA" id="ARBA00006333"/>
    </source>
</evidence>
<evidence type="ECO:0000256" key="5">
    <source>
        <dbReference type="ARBA" id="ARBA00023239"/>
    </source>
</evidence>
<feature type="region of interest" description="Disordered" evidence="6">
    <location>
        <begin position="1"/>
        <end position="23"/>
    </location>
</feature>
<comment type="cofactor">
    <cofactor evidence="1">
        <name>Mg(2+)</name>
        <dbReference type="ChEBI" id="CHEBI:18420"/>
    </cofactor>
</comment>
<keyword evidence="10" id="KW-1185">Reference proteome</keyword>
<keyword evidence="3" id="KW-0479">Metal-binding</keyword>
<reference evidence="9 10" key="1">
    <citation type="journal article" date="2023" name="Plant Biotechnol. J.">
        <title>Chromosome-level wild Hevea brasiliensis genome provides new tools for genomic-assisted breeding and valuable loci to elevate rubber yield.</title>
        <authorList>
            <person name="Cheng H."/>
            <person name="Song X."/>
            <person name="Hu Y."/>
            <person name="Wu T."/>
            <person name="Yang Q."/>
            <person name="An Z."/>
            <person name="Feng S."/>
            <person name="Deng Z."/>
            <person name="Wu W."/>
            <person name="Zeng X."/>
            <person name="Tu M."/>
            <person name="Wang X."/>
            <person name="Huang H."/>
        </authorList>
    </citation>
    <scope>NUCLEOTIDE SEQUENCE [LARGE SCALE GENOMIC DNA]</scope>
    <source>
        <strain evidence="9">MT/VB/25A 57/8</strain>
    </source>
</reference>
<feature type="compositionally biased region" description="Low complexity" evidence="6">
    <location>
        <begin position="1"/>
        <end position="12"/>
    </location>
</feature>
<evidence type="ECO:0000313" key="9">
    <source>
        <dbReference type="EMBL" id="KAJ9153696.1"/>
    </source>
</evidence>
<evidence type="ECO:0000256" key="3">
    <source>
        <dbReference type="ARBA" id="ARBA00022723"/>
    </source>
</evidence>
<accession>A0ABQ9L094</accession>